<keyword evidence="3" id="KW-1133">Transmembrane helix</keyword>
<dbReference type="GO" id="GO:0016020">
    <property type="term" value="C:membrane"/>
    <property type="evidence" value="ECO:0007669"/>
    <property type="project" value="TreeGrafter"/>
</dbReference>
<accession>A0A6A5EED9</accession>
<feature type="transmembrane region" description="Helical" evidence="3">
    <location>
        <begin position="424"/>
        <end position="446"/>
    </location>
</feature>
<dbReference type="PANTHER" id="PTHR14096:SF59">
    <property type="entry name" value="APOLIPOPROTEIN L, 1 ISOFORM X1"/>
    <property type="match status" value="1"/>
</dbReference>
<evidence type="ECO:0000256" key="1">
    <source>
        <dbReference type="ARBA" id="ARBA00010090"/>
    </source>
</evidence>
<sequence>MTLLQPPRTKYLMNSTITSSHDVLEPVYEDLDAPKPAVTDGSQSEVEAKPVPPPRSRQSQSQYDDINIVYSADTTSNTTNAVNSQLGEYPADYKAPRPVRPPPRPPLSKCMTSMKLKAAVEEDNHCISSNSEPTPPADTPEEIPSPPPPRPERRPSPSSFYGPHSTMGPKYESYTDESQQSSHYYMSFMQESPASAASEEEVTPCGTFNTATDLPAVPPRFRKFPLPSSASLCETSPLQATDRTDRPAVPPRLRQSSLPCSASICETSPLQKPPPPSFSPPSPPLKGKALESVRYSEIQDPPYLDILPGDVDNRTKERPAVRYQSDGCSPHQQTPEDKEEITGMLRWLIRVSKSDSMAPSLYGLSLEEEIRSFNQRAINVRKALRLYNLLMMKRSESLRTIIGEFSSISDSLDKIKKTAKTMGIAGGTTGAVGGVTAVLGVVFAPVTFGTSLIATAVGAGMVASAGGMGAHTAKINKKIVNKMTVEKLVYEYKGNVVELEHCLGFILSGMNELRRHDIARLQRAGAQPDALKTAHLSQSVFNMNNDRKTSNAHAGGMSSERLLQDFVKEMDQYFTEKDDQKLKKSKRSSVKVPRLSSQQNSASSQCTELLLIQQHVVLRGNPQHCCIRQHKRVRDFTIIDTHSIRDQQQPL</sequence>
<evidence type="ECO:0000313" key="5">
    <source>
        <dbReference type="Proteomes" id="UP000465112"/>
    </source>
</evidence>
<feature type="compositionally biased region" description="Polar residues" evidence="2">
    <location>
        <begin position="228"/>
        <end position="241"/>
    </location>
</feature>
<organism evidence="4 5">
    <name type="scientific">Perca fluviatilis</name>
    <name type="common">European perch</name>
    <dbReference type="NCBI Taxonomy" id="8168"/>
    <lineage>
        <taxon>Eukaryota</taxon>
        <taxon>Metazoa</taxon>
        <taxon>Chordata</taxon>
        <taxon>Craniata</taxon>
        <taxon>Vertebrata</taxon>
        <taxon>Euteleostomi</taxon>
        <taxon>Actinopterygii</taxon>
        <taxon>Neopterygii</taxon>
        <taxon>Teleostei</taxon>
        <taxon>Neoteleostei</taxon>
        <taxon>Acanthomorphata</taxon>
        <taxon>Eupercaria</taxon>
        <taxon>Perciformes</taxon>
        <taxon>Percoidei</taxon>
        <taxon>Percidae</taxon>
        <taxon>Percinae</taxon>
        <taxon>Perca</taxon>
    </lineage>
</organism>
<protein>
    <submittedName>
        <fullName evidence="4">Uncharacterized protein</fullName>
    </submittedName>
</protein>
<keyword evidence="3" id="KW-0812">Transmembrane</keyword>
<dbReference type="EMBL" id="VHII01000015">
    <property type="protein sequence ID" value="KAF1379240.1"/>
    <property type="molecule type" value="Genomic_DNA"/>
</dbReference>
<reference evidence="4 5" key="1">
    <citation type="submission" date="2019-06" db="EMBL/GenBank/DDBJ databases">
        <title>A chromosome-scale genome assembly of the European perch, Perca fluviatilis.</title>
        <authorList>
            <person name="Roques C."/>
            <person name="Zahm M."/>
            <person name="Cabau C."/>
            <person name="Klopp C."/>
            <person name="Bouchez O."/>
            <person name="Donnadieu C."/>
            <person name="Kuhl H."/>
            <person name="Gislard M."/>
            <person name="Guendouz S."/>
            <person name="Journot L."/>
            <person name="Haffray P."/>
            <person name="Bestin A."/>
            <person name="Morvezen R."/>
            <person name="Feron R."/>
            <person name="Wen M."/>
            <person name="Jouanno E."/>
            <person name="Herpin A."/>
            <person name="Schartl M."/>
            <person name="Postlethwait J."/>
            <person name="Schaerlinger B."/>
            <person name="Chardard D."/>
            <person name="Lecocq T."/>
            <person name="Poncet C."/>
            <person name="Jaffrelo L."/>
            <person name="Lampietro C."/>
            <person name="Guiguen Y."/>
        </authorList>
    </citation>
    <scope>NUCLEOTIDE SEQUENCE [LARGE SCALE GENOMIC DNA]</scope>
    <source>
        <tissue evidence="4">Blood</tissue>
    </source>
</reference>
<comment type="caution">
    <text evidence="4">The sequence shown here is derived from an EMBL/GenBank/DDBJ whole genome shotgun (WGS) entry which is preliminary data.</text>
</comment>
<feature type="compositionally biased region" description="Polar residues" evidence="2">
    <location>
        <begin position="254"/>
        <end position="270"/>
    </location>
</feature>
<dbReference type="Pfam" id="PF05461">
    <property type="entry name" value="ApoL"/>
    <property type="match status" value="1"/>
</dbReference>
<feature type="region of interest" description="Disordered" evidence="2">
    <location>
        <begin position="320"/>
        <end position="339"/>
    </location>
</feature>
<keyword evidence="3" id="KW-0472">Membrane</keyword>
<comment type="similarity">
    <text evidence="1">Belongs to the apolipoprotein L family.</text>
</comment>
<feature type="compositionally biased region" description="Pro residues" evidence="2">
    <location>
        <begin position="271"/>
        <end position="284"/>
    </location>
</feature>
<proteinExistence type="inferred from homology"/>
<feature type="compositionally biased region" description="Polar residues" evidence="2">
    <location>
        <begin position="72"/>
        <end position="86"/>
    </location>
</feature>
<keyword evidence="5" id="KW-1185">Reference proteome</keyword>
<feature type="transmembrane region" description="Helical" evidence="3">
    <location>
        <begin position="452"/>
        <end position="473"/>
    </location>
</feature>
<gene>
    <name evidence="4" type="ORF">PFLUV_G00174020</name>
</gene>
<dbReference type="AlphaFoldDB" id="A0A6A5EED9"/>
<feature type="region of interest" description="Disordered" evidence="2">
    <location>
        <begin position="32"/>
        <end position="288"/>
    </location>
</feature>
<dbReference type="Proteomes" id="UP000465112">
    <property type="component" value="Chromosome 15"/>
</dbReference>
<dbReference type="GO" id="GO:0006869">
    <property type="term" value="P:lipid transport"/>
    <property type="evidence" value="ECO:0007669"/>
    <property type="project" value="InterPro"/>
</dbReference>
<feature type="region of interest" description="Disordered" evidence="2">
    <location>
        <begin position="577"/>
        <end position="598"/>
    </location>
</feature>
<dbReference type="PANTHER" id="PTHR14096">
    <property type="entry name" value="APOLIPOPROTEIN L"/>
    <property type="match status" value="1"/>
</dbReference>
<name>A0A6A5EED9_PERFL</name>
<dbReference type="InterPro" id="IPR008405">
    <property type="entry name" value="ApoL"/>
</dbReference>
<evidence type="ECO:0000256" key="2">
    <source>
        <dbReference type="SAM" id="MobiDB-lite"/>
    </source>
</evidence>
<dbReference type="GO" id="GO:0042157">
    <property type="term" value="P:lipoprotein metabolic process"/>
    <property type="evidence" value="ECO:0007669"/>
    <property type="project" value="InterPro"/>
</dbReference>
<evidence type="ECO:0000256" key="3">
    <source>
        <dbReference type="SAM" id="Phobius"/>
    </source>
</evidence>
<evidence type="ECO:0000313" key="4">
    <source>
        <dbReference type="EMBL" id="KAF1379240.1"/>
    </source>
</evidence>
<dbReference type="GO" id="GO:0005576">
    <property type="term" value="C:extracellular region"/>
    <property type="evidence" value="ECO:0007669"/>
    <property type="project" value="InterPro"/>
</dbReference>
<feature type="compositionally biased region" description="Pro residues" evidence="2">
    <location>
        <begin position="133"/>
        <end position="149"/>
    </location>
</feature>
<dbReference type="GO" id="GO:0008289">
    <property type="term" value="F:lipid binding"/>
    <property type="evidence" value="ECO:0007669"/>
    <property type="project" value="InterPro"/>
</dbReference>